<sequence length="81" mass="8991">MDGSGPNGRRKWKGGKAPEEKRGPTAGENDSKMLKVSTRAADKVVTERKTDDGTRVFDRVTLLIPGARVRTGCRIDTNKWY</sequence>
<feature type="compositionally biased region" description="Basic and acidic residues" evidence="1">
    <location>
        <begin position="16"/>
        <end position="33"/>
    </location>
</feature>
<proteinExistence type="predicted"/>
<protein>
    <submittedName>
        <fullName evidence="2">Uncharacterized protein</fullName>
    </submittedName>
</protein>
<keyword evidence="3" id="KW-1185">Reference proteome</keyword>
<name>A0A6G1E718_9ORYZ</name>
<evidence type="ECO:0000313" key="3">
    <source>
        <dbReference type="Proteomes" id="UP000479710"/>
    </source>
</evidence>
<accession>A0A6G1E718</accession>
<evidence type="ECO:0000256" key="1">
    <source>
        <dbReference type="SAM" id="MobiDB-lite"/>
    </source>
</evidence>
<comment type="caution">
    <text evidence="2">The sequence shown here is derived from an EMBL/GenBank/DDBJ whole genome shotgun (WGS) entry which is preliminary data.</text>
</comment>
<dbReference type="EMBL" id="SPHZ02000005">
    <property type="protein sequence ID" value="KAF0920507.1"/>
    <property type="molecule type" value="Genomic_DNA"/>
</dbReference>
<evidence type="ECO:0000313" key="2">
    <source>
        <dbReference type="EMBL" id="KAF0920507.1"/>
    </source>
</evidence>
<organism evidence="2 3">
    <name type="scientific">Oryza meyeriana var. granulata</name>
    <dbReference type="NCBI Taxonomy" id="110450"/>
    <lineage>
        <taxon>Eukaryota</taxon>
        <taxon>Viridiplantae</taxon>
        <taxon>Streptophyta</taxon>
        <taxon>Embryophyta</taxon>
        <taxon>Tracheophyta</taxon>
        <taxon>Spermatophyta</taxon>
        <taxon>Magnoliopsida</taxon>
        <taxon>Liliopsida</taxon>
        <taxon>Poales</taxon>
        <taxon>Poaceae</taxon>
        <taxon>BOP clade</taxon>
        <taxon>Oryzoideae</taxon>
        <taxon>Oryzeae</taxon>
        <taxon>Oryzinae</taxon>
        <taxon>Oryza</taxon>
        <taxon>Oryza meyeriana</taxon>
    </lineage>
</organism>
<dbReference type="Proteomes" id="UP000479710">
    <property type="component" value="Unassembled WGS sequence"/>
</dbReference>
<dbReference type="AlphaFoldDB" id="A0A6G1E718"/>
<gene>
    <name evidence="2" type="ORF">E2562_035530</name>
</gene>
<feature type="region of interest" description="Disordered" evidence="1">
    <location>
        <begin position="1"/>
        <end position="36"/>
    </location>
</feature>
<reference evidence="2 3" key="1">
    <citation type="submission" date="2019-11" db="EMBL/GenBank/DDBJ databases">
        <title>Whole genome sequence of Oryza granulata.</title>
        <authorList>
            <person name="Li W."/>
        </authorList>
    </citation>
    <scope>NUCLEOTIDE SEQUENCE [LARGE SCALE GENOMIC DNA]</scope>
    <source>
        <strain evidence="3">cv. Menghai</strain>
        <tissue evidence="2">Leaf</tissue>
    </source>
</reference>